<dbReference type="VEuPathDB" id="MicrosporidiaDB:EDEG_01020"/>
<reference evidence="3" key="2">
    <citation type="submission" date="2015-07" db="EMBL/GenBank/DDBJ databases">
        <title>Contrasting host-pathogen interactions and genome evolution in two generalist and specialist microsporidian pathogens of mosquitoes.</title>
        <authorList>
            <consortium name="The Broad Institute Genomics Platform"/>
            <consortium name="The Broad Institute Genome Sequencing Center for Infectious Disease"/>
            <person name="Cuomo C.A."/>
            <person name="Sanscrainte N.D."/>
            <person name="Goldberg J.M."/>
            <person name="Heiman D."/>
            <person name="Young S."/>
            <person name="Zeng Q."/>
            <person name="Becnel J.J."/>
            <person name="Birren B.W."/>
        </authorList>
    </citation>
    <scope>NUCLEOTIDE SEQUENCE [LARGE SCALE GENOMIC DNA]</scope>
    <source>
        <strain evidence="3">USNM 41457</strain>
    </source>
</reference>
<comment type="caution">
    <text evidence="2">The sequence shown here is derived from an EMBL/GenBank/DDBJ whole genome shotgun (WGS) entry which is preliminary data.</text>
</comment>
<keyword evidence="1" id="KW-0812">Transmembrane</keyword>
<keyword evidence="1" id="KW-1133">Transmembrane helix</keyword>
<feature type="transmembrane region" description="Helical" evidence="1">
    <location>
        <begin position="7"/>
        <end position="26"/>
    </location>
</feature>
<keyword evidence="1" id="KW-0472">Membrane</keyword>
<gene>
    <name evidence="2" type="ORF">EDEG_01020</name>
</gene>
<dbReference type="HOGENOM" id="CLU_1224758_0_0_1"/>
<evidence type="ECO:0000313" key="3">
    <source>
        <dbReference type="Proteomes" id="UP000003163"/>
    </source>
</evidence>
<proteinExistence type="predicted"/>
<organism evidence="2 3">
    <name type="scientific">Edhazardia aedis (strain USNM 41457)</name>
    <name type="common">Microsporidian parasite</name>
    <dbReference type="NCBI Taxonomy" id="1003232"/>
    <lineage>
        <taxon>Eukaryota</taxon>
        <taxon>Fungi</taxon>
        <taxon>Fungi incertae sedis</taxon>
        <taxon>Microsporidia</taxon>
        <taxon>Edhazardia</taxon>
    </lineage>
</organism>
<dbReference type="AlphaFoldDB" id="J8ZYP6"/>
<name>J8ZYP6_EDHAE</name>
<dbReference type="InParanoid" id="J8ZYP6"/>
<keyword evidence="3" id="KW-1185">Reference proteome</keyword>
<sequence>MNFLQKYLFNLFNAIQAFNYVYILYLTSNLVKTSRPEKKPLINSPLMNDPEEKTIKVIKHFLVLAEKLKNGNIDVDRHLFLYRSCQYKAKLKVYAVEAVEHYSMILENKDKINTQDLRKVLELQKFIWEAESCDQNPMMISIVYNRVLQNTLLFNLFLSKKKQELLELPTRIHLFNRNKIPTYLKFFLGSG</sequence>
<reference evidence="2 3" key="1">
    <citation type="submission" date="2011-08" db="EMBL/GenBank/DDBJ databases">
        <authorList>
            <person name="Liu Z.J."/>
            <person name="Shi F.L."/>
            <person name="Lu J.Q."/>
            <person name="Li M."/>
            <person name="Wang Z.L."/>
        </authorList>
    </citation>
    <scope>NUCLEOTIDE SEQUENCE [LARGE SCALE GENOMIC DNA]</scope>
    <source>
        <strain evidence="2 3">USNM 41457</strain>
    </source>
</reference>
<dbReference type="Proteomes" id="UP000003163">
    <property type="component" value="Unassembled WGS sequence"/>
</dbReference>
<evidence type="ECO:0000313" key="2">
    <source>
        <dbReference type="EMBL" id="EJW04798.1"/>
    </source>
</evidence>
<evidence type="ECO:0000256" key="1">
    <source>
        <dbReference type="SAM" id="Phobius"/>
    </source>
</evidence>
<dbReference type="EMBL" id="AFBI03000013">
    <property type="protein sequence ID" value="EJW04798.1"/>
    <property type="molecule type" value="Genomic_DNA"/>
</dbReference>
<protein>
    <submittedName>
        <fullName evidence="2">Uncharacterized protein</fullName>
    </submittedName>
</protein>
<accession>J8ZYP6</accession>